<keyword evidence="2" id="KW-1185">Reference proteome</keyword>
<evidence type="ECO:0000313" key="1">
    <source>
        <dbReference type="EMBL" id="KRZ77389.1"/>
    </source>
</evidence>
<protein>
    <submittedName>
        <fullName evidence="1">Uncharacterized protein</fullName>
    </submittedName>
</protein>
<dbReference type="AlphaFoldDB" id="A0A0V1N059"/>
<comment type="caution">
    <text evidence="1">The sequence shown here is derived from an EMBL/GenBank/DDBJ whole genome shotgun (WGS) entry which is preliminary data.</text>
</comment>
<proteinExistence type="predicted"/>
<gene>
    <name evidence="1" type="ORF">T10_9040</name>
</gene>
<name>A0A0V1N059_9BILA</name>
<evidence type="ECO:0000313" key="2">
    <source>
        <dbReference type="Proteomes" id="UP000054843"/>
    </source>
</evidence>
<dbReference type="Proteomes" id="UP000054843">
    <property type="component" value="Unassembled WGS sequence"/>
</dbReference>
<sequence length="103" mass="10993">MTSLSGSTAASCTNLIDSTFQNVPERRKRVAVQHIRASLRIYLVAATQSPAGTLLRVPTPGPKVDVDPATLAIVAPFCASLQRTITISSAFIVQNNKEATQQI</sequence>
<dbReference type="EMBL" id="JYDO01000020">
    <property type="protein sequence ID" value="KRZ77389.1"/>
    <property type="molecule type" value="Genomic_DNA"/>
</dbReference>
<organism evidence="1 2">
    <name type="scientific">Trichinella papuae</name>
    <dbReference type="NCBI Taxonomy" id="268474"/>
    <lineage>
        <taxon>Eukaryota</taxon>
        <taxon>Metazoa</taxon>
        <taxon>Ecdysozoa</taxon>
        <taxon>Nematoda</taxon>
        <taxon>Enoplea</taxon>
        <taxon>Dorylaimia</taxon>
        <taxon>Trichinellida</taxon>
        <taxon>Trichinellidae</taxon>
        <taxon>Trichinella</taxon>
    </lineage>
</organism>
<accession>A0A0V1N059</accession>
<reference evidence="1 2" key="1">
    <citation type="submission" date="2015-01" db="EMBL/GenBank/DDBJ databases">
        <title>Evolution of Trichinella species and genotypes.</title>
        <authorList>
            <person name="Korhonen P.K."/>
            <person name="Edoardo P."/>
            <person name="Giuseppe L.R."/>
            <person name="Gasser R.B."/>
        </authorList>
    </citation>
    <scope>NUCLEOTIDE SEQUENCE [LARGE SCALE GENOMIC DNA]</scope>
    <source>
        <strain evidence="1">ISS1980</strain>
    </source>
</reference>